<dbReference type="Pfam" id="PF00512">
    <property type="entry name" value="HisKA"/>
    <property type="match status" value="1"/>
</dbReference>
<evidence type="ECO:0000256" key="8">
    <source>
        <dbReference type="ARBA" id="ARBA00022989"/>
    </source>
</evidence>
<evidence type="ECO:0000256" key="10">
    <source>
        <dbReference type="ARBA" id="ARBA00023136"/>
    </source>
</evidence>
<dbReference type="HOGENOM" id="CLU_000445_89_29_6"/>
<feature type="domain" description="Histidine kinase" evidence="12">
    <location>
        <begin position="259"/>
        <end position="459"/>
    </location>
</feature>
<evidence type="ECO:0000259" key="13">
    <source>
        <dbReference type="PROSITE" id="PS50885"/>
    </source>
</evidence>
<dbReference type="Proteomes" id="UP000018545">
    <property type="component" value="Chromosome"/>
</dbReference>
<dbReference type="PANTHER" id="PTHR45436">
    <property type="entry name" value="SENSOR HISTIDINE KINASE YKOH"/>
    <property type="match status" value="1"/>
</dbReference>
<evidence type="ECO:0000256" key="4">
    <source>
        <dbReference type="ARBA" id="ARBA00022553"/>
    </source>
</evidence>
<dbReference type="InterPro" id="IPR003594">
    <property type="entry name" value="HATPase_dom"/>
</dbReference>
<keyword evidence="6 11" id="KW-0812">Transmembrane</keyword>
<keyword evidence="8 11" id="KW-1133">Transmembrane helix</keyword>
<dbReference type="EMBL" id="CP006731">
    <property type="protein sequence ID" value="AHB70788.1"/>
    <property type="molecule type" value="Genomic_DNA"/>
</dbReference>
<dbReference type="AlphaFoldDB" id="V5U086"/>
<dbReference type="GO" id="GO:0000155">
    <property type="term" value="F:phosphorelay sensor kinase activity"/>
    <property type="evidence" value="ECO:0007669"/>
    <property type="project" value="InterPro"/>
</dbReference>
<evidence type="ECO:0000313" key="15">
    <source>
        <dbReference type="Proteomes" id="UP000018545"/>
    </source>
</evidence>
<organism evidence="14 15">
    <name type="scientific">Cronobacter malonaticus</name>
    <dbReference type="NCBI Taxonomy" id="413503"/>
    <lineage>
        <taxon>Bacteria</taxon>
        <taxon>Pseudomonadati</taxon>
        <taxon>Pseudomonadota</taxon>
        <taxon>Gammaproteobacteria</taxon>
        <taxon>Enterobacterales</taxon>
        <taxon>Enterobacteriaceae</taxon>
        <taxon>Cronobacter</taxon>
    </lineage>
</organism>
<evidence type="ECO:0000259" key="12">
    <source>
        <dbReference type="PROSITE" id="PS50109"/>
    </source>
</evidence>
<dbReference type="InterPro" id="IPR050428">
    <property type="entry name" value="TCS_sensor_his_kinase"/>
</dbReference>
<dbReference type="Pfam" id="PF02518">
    <property type="entry name" value="HATPase_c"/>
    <property type="match status" value="1"/>
</dbReference>
<dbReference type="PROSITE" id="PS50109">
    <property type="entry name" value="HIS_KIN"/>
    <property type="match status" value="1"/>
</dbReference>
<reference evidence="14 15" key="1">
    <citation type="journal article" date="2014" name="Genome Announc.">
        <title>Complete Genome Sequence of Cronobacter sakazakii Strain CMCC 45402.</title>
        <authorList>
            <person name="Zhao Z."/>
            <person name="Wang L."/>
            <person name="Wang B."/>
            <person name="Liang H."/>
            <person name="Ye Q."/>
            <person name="Zeng M."/>
        </authorList>
    </citation>
    <scope>NUCLEOTIDE SEQUENCE [LARGE SCALE GENOMIC DNA]</scope>
    <source>
        <strain evidence="15">45402</strain>
    </source>
</reference>
<name>V5U086_9ENTR</name>
<dbReference type="Gene3D" id="3.30.565.10">
    <property type="entry name" value="Histidine kinase-like ATPase, C-terminal domain"/>
    <property type="match status" value="1"/>
</dbReference>
<feature type="domain" description="HAMP" evidence="13">
    <location>
        <begin position="198"/>
        <end position="251"/>
    </location>
</feature>
<evidence type="ECO:0000256" key="11">
    <source>
        <dbReference type="SAM" id="Phobius"/>
    </source>
</evidence>
<dbReference type="InterPro" id="IPR003661">
    <property type="entry name" value="HisK_dim/P_dom"/>
</dbReference>
<proteinExistence type="predicted"/>
<dbReference type="InterPro" id="IPR003660">
    <property type="entry name" value="HAMP_dom"/>
</dbReference>
<keyword evidence="9" id="KW-0902">Two-component regulatory system</keyword>
<dbReference type="InterPro" id="IPR036097">
    <property type="entry name" value="HisK_dim/P_sf"/>
</dbReference>
<dbReference type="SUPFAM" id="SSF55874">
    <property type="entry name" value="ATPase domain of HSP90 chaperone/DNA topoisomerase II/histidine kinase"/>
    <property type="match status" value="1"/>
</dbReference>
<evidence type="ECO:0000256" key="9">
    <source>
        <dbReference type="ARBA" id="ARBA00023012"/>
    </source>
</evidence>
<keyword evidence="10 11" id="KW-0472">Membrane</keyword>
<keyword evidence="5" id="KW-0808">Transferase</keyword>
<evidence type="ECO:0000256" key="2">
    <source>
        <dbReference type="ARBA" id="ARBA00004429"/>
    </source>
</evidence>
<evidence type="ECO:0000256" key="5">
    <source>
        <dbReference type="ARBA" id="ARBA00022679"/>
    </source>
</evidence>
<dbReference type="PRINTS" id="PR00344">
    <property type="entry name" value="BCTRLSENSOR"/>
</dbReference>
<evidence type="ECO:0000256" key="1">
    <source>
        <dbReference type="ARBA" id="ARBA00000085"/>
    </source>
</evidence>
<dbReference type="PANTHER" id="PTHR45436:SF15">
    <property type="entry name" value="SENSOR HISTIDINE KINASE CUSS"/>
    <property type="match status" value="1"/>
</dbReference>
<evidence type="ECO:0000256" key="6">
    <source>
        <dbReference type="ARBA" id="ARBA00022692"/>
    </source>
</evidence>
<comment type="catalytic activity">
    <reaction evidence="1">
        <text>ATP + protein L-histidine = ADP + protein N-phospho-L-histidine.</text>
        <dbReference type="EC" id="2.7.13.3"/>
    </reaction>
</comment>
<dbReference type="SMART" id="SM00388">
    <property type="entry name" value="HisKA"/>
    <property type="match status" value="1"/>
</dbReference>
<feature type="transmembrane region" description="Helical" evidence="11">
    <location>
        <begin position="20"/>
        <end position="43"/>
    </location>
</feature>
<keyword evidence="4" id="KW-0597">Phosphoprotein</keyword>
<dbReference type="SUPFAM" id="SSF47384">
    <property type="entry name" value="Homodimeric domain of signal transducing histidine kinase"/>
    <property type="match status" value="1"/>
</dbReference>
<dbReference type="KEGG" id="csi:P262_03404"/>
<evidence type="ECO:0000313" key="14">
    <source>
        <dbReference type="EMBL" id="AHB70788.1"/>
    </source>
</evidence>
<dbReference type="CDD" id="cd00082">
    <property type="entry name" value="HisKA"/>
    <property type="match status" value="1"/>
</dbReference>
<dbReference type="EC" id="2.7.13.3" evidence="3"/>
<gene>
    <name evidence="14" type="ORF">P262_03404</name>
</gene>
<dbReference type="GO" id="GO:0005886">
    <property type="term" value="C:plasma membrane"/>
    <property type="evidence" value="ECO:0007669"/>
    <property type="project" value="UniProtKB-SubCell"/>
</dbReference>
<sequence length="471" mass="52516">MSGICLRKNVMKLKQISIAAKMLVSIILFQLITLYLAIAYFTYDLLIVNRTNYPGYISDSQLELIIDSVGYNTSHTLNLKAGTEIADILKHPDAWLVIADDKGQLIKKGNIPPEYNFLTENIRFLGLSEIKINESLSHYAMKVMSGKADGNNIYVMLGGTPVYHGVWDFFLSLVKELSLKMFIPMGIAALIIMPLVTRRILAGISDAAYDAQHIHEGDHKARLRESGIPHEILPLVKAVNAALQRLSEGYEERDRFLASAAHELRAPLAVIEARLQIIEDHNVRQILSNDVARLSNLAESLLDLQRLGQSTSFFTLIDIKRFMRKVVSDYSPMIIAAGYDIELIVCNEPVFIYGDDASLSRAVINILQNAVHHGGGKGLITVEVTHSGCITVQDCGPGIPVDEREKIFEPFHRLHLNSQGTGLGLHLVKHIIELHQGEIRAKEGENGGSLFEIRIPLLKAFQINQCNEQKR</sequence>
<dbReference type="SMART" id="SM00387">
    <property type="entry name" value="HATPase_c"/>
    <property type="match status" value="1"/>
</dbReference>
<dbReference type="InterPro" id="IPR036890">
    <property type="entry name" value="HATPase_C_sf"/>
</dbReference>
<keyword evidence="7 14" id="KW-0418">Kinase</keyword>
<evidence type="ECO:0000256" key="3">
    <source>
        <dbReference type="ARBA" id="ARBA00012438"/>
    </source>
</evidence>
<accession>V5U086</accession>
<comment type="subcellular location">
    <subcellularLocation>
        <location evidence="2">Cell inner membrane</location>
        <topology evidence="2">Multi-pass membrane protein</topology>
    </subcellularLocation>
</comment>
<dbReference type="PATRIC" id="fig|1401659.3.peg.2403"/>
<evidence type="ECO:0000256" key="7">
    <source>
        <dbReference type="ARBA" id="ARBA00022777"/>
    </source>
</evidence>
<dbReference type="InterPro" id="IPR004358">
    <property type="entry name" value="Sig_transdc_His_kin-like_C"/>
</dbReference>
<dbReference type="PROSITE" id="PS50885">
    <property type="entry name" value="HAMP"/>
    <property type="match status" value="1"/>
</dbReference>
<dbReference type="Gene3D" id="1.10.287.130">
    <property type="match status" value="1"/>
</dbReference>
<protein>
    <recommendedName>
        <fullName evidence="3">histidine kinase</fullName>
        <ecNumber evidence="3">2.7.13.3</ecNumber>
    </recommendedName>
</protein>
<dbReference type="InterPro" id="IPR005467">
    <property type="entry name" value="His_kinase_dom"/>
</dbReference>